<dbReference type="RefSeq" id="WP_203757593.1">
    <property type="nucleotide sequence ID" value="NZ_BONK01000012.1"/>
</dbReference>
<organism evidence="1 2">
    <name type="scientific">Cellulomonas chitinilytica</name>
    <dbReference type="NCBI Taxonomy" id="398759"/>
    <lineage>
        <taxon>Bacteria</taxon>
        <taxon>Bacillati</taxon>
        <taxon>Actinomycetota</taxon>
        <taxon>Actinomycetes</taxon>
        <taxon>Micrococcales</taxon>
        <taxon>Cellulomonadaceae</taxon>
        <taxon>Cellulomonas</taxon>
    </lineage>
</organism>
<dbReference type="PANTHER" id="PTHR34070">
    <property type="entry name" value="ARMADILLO-TYPE FOLD"/>
    <property type="match status" value="1"/>
</dbReference>
<accession>A0A919U131</accession>
<sequence>MPGSSAADVLAALRGHADPGEHATTSRRLDGVPLVVIGVRMGTVFDIAKAHRTLPLPEVAALLERDEYEARMVGAAVLDFRARAPRIDADGRRALYDVWMDHLDRMVTWDLIDRSAPRVVGLHLRDGDRAPLFVLAASDDVWHRRTAVVATFSIIRAGDVADPLRICTLVAADPEKLVQTALGTALREIGRIDPAARDAFVADHGPTMTATARRVATSA</sequence>
<dbReference type="SUPFAM" id="SSF48371">
    <property type="entry name" value="ARM repeat"/>
    <property type="match status" value="1"/>
</dbReference>
<dbReference type="CDD" id="cd06561">
    <property type="entry name" value="AlkD_like"/>
    <property type="match status" value="1"/>
</dbReference>
<proteinExistence type="predicted"/>
<dbReference type="InterPro" id="IPR014825">
    <property type="entry name" value="DNA_alkylation"/>
</dbReference>
<comment type="caution">
    <text evidence="1">The sequence shown here is derived from an EMBL/GenBank/DDBJ whole genome shotgun (WGS) entry which is preliminary data.</text>
</comment>
<dbReference type="Gene3D" id="1.25.10.90">
    <property type="match status" value="1"/>
</dbReference>
<protein>
    <recommendedName>
        <fullName evidence="3">DNA alkylation repair protein</fullName>
    </recommendedName>
</protein>
<dbReference type="AlphaFoldDB" id="A0A919U131"/>
<keyword evidence="2" id="KW-1185">Reference proteome</keyword>
<evidence type="ECO:0000313" key="1">
    <source>
        <dbReference type="EMBL" id="GIG22643.1"/>
    </source>
</evidence>
<dbReference type="Proteomes" id="UP000632740">
    <property type="component" value="Unassembled WGS sequence"/>
</dbReference>
<dbReference type="PANTHER" id="PTHR34070:SF1">
    <property type="entry name" value="DNA ALKYLATION REPAIR PROTEIN"/>
    <property type="match status" value="1"/>
</dbReference>
<dbReference type="Pfam" id="PF08713">
    <property type="entry name" value="DNA_alkylation"/>
    <property type="match status" value="1"/>
</dbReference>
<evidence type="ECO:0000313" key="2">
    <source>
        <dbReference type="Proteomes" id="UP000632740"/>
    </source>
</evidence>
<dbReference type="InterPro" id="IPR016024">
    <property type="entry name" value="ARM-type_fold"/>
</dbReference>
<reference evidence="1" key="1">
    <citation type="submission" date="2021-01" db="EMBL/GenBank/DDBJ databases">
        <title>Whole genome shotgun sequence of Cellulomonas chitinilytica NBRC 110799.</title>
        <authorList>
            <person name="Komaki H."/>
            <person name="Tamura T."/>
        </authorList>
    </citation>
    <scope>NUCLEOTIDE SEQUENCE</scope>
    <source>
        <strain evidence="1">NBRC 110799</strain>
    </source>
</reference>
<gene>
    <name evidence="1" type="ORF">Cch01nite_33670</name>
</gene>
<name>A0A919U131_9CELL</name>
<dbReference type="EMBL" id="BONK01000012">
    <property type="protein sequence ID" value="GIG22643.1"/>
    <property type="molecule type" value="Genomic_DNA"/>
</dbReference>
<evidence type="ECO:0008006" key="3">
    <source>
        <dbReference type="Google" id="ProtNLM"/>
    </source>
</evidence>